<dbReference type="Gene3D" id="1.10.4080.10">
    <property type="entry name" value="ADP-ribosylation/Crystallin J1"/>
    <property type="match status" value="1"/>
</dbReference>
<dbReference type="eggNOG" id="COG1397">
    <property type="taxonomic scope" value="Bacteria"/>
</dbReference>
<gene>
    <name evidence="2" type="ORF">UO65_1471</name>
</gene>
<dbReference type="InterPro" id="IPR036705">
    <property type="entry name" value="Ribosyl_crysJ1_sf"/>
</dbReference>
<evidence type="ECO:0000313" key="2">
    <source>
        <dbReference type="EMBL" id="EWC63257.1"/>
    </source>
</evidence>
<dbReference type="OrthoDB" id="3677075at2"/>
<dbReference type="Proteomes" id="UP000019277">
    <property type="component" value="Unassembled WGS sequence"/>
</dbReference>
<dbReference type="STRING" id="909613.UO65_1471"/>
<dbReference type="InterPro" id="IPR009839">
    <property type="entry name" value="SseB_N"/>
</dbReference>
<comment type="caution">
    <text evidence="2">The sequence shown here is derived from an EMBL/GenBank/DDBJ whole genome shotgun (WGS) entry which is preliminary data.</text>
</comment>
<accession>W7J2G4</accession>
<reference evidence="2 3" key="1">
    <citation type="journal article" date="2014" name="Genome Announc.">
        <title>Draft Genome Sequence of the Antitrypanosomally Active Sponge-Associated Bacterium Actinokineospora sp. Strain EG49.</title>
        <authorList>
            <person name="Harjes J."/>
            <person name="Ryu T."/>
            <person name="Abdelmohsen U.R."/>
            <person name="Moitinho-Silva L."/>
            <person name="Horn H."/>
            <person name="Ravasi T."/>
            <person name="Hentschel U."/>
        </authorList>
    </citation>
    <scope>NUCLEOTIDE SEQUENCE [LARGE SCALE GENOMIC DNA]</scope>
    <source>
        <strain evidence="2 3">EG49</strain>
    </source>
</reference>
<dbReference type="SUPFAM" id="SSF101478">
    <property type="entry name" value="ADP-ribosylglycohydrolase"/>
    <property type="match status" value="1"/>
</dbReference>
<name>W7J2G4_9PSEU</name>
<dbReference type="RefSeq" id="WP_035279900.1">
    <property type="nucleotide sequence ID" value="NZ_AYXG01000051.1"/>
</dbReference>
<proteinExistence type="predicted"/>
<feature type="domain" description="SseB protein N-terminal" evidence="1">
    <location>
        <begin position="660"/>
        <end position="743"/>
    </location>
</feature>
<protein>
    <recommendedName>
        <fullName evidence="1">SseB protein N-terminal domain-containing protein</fullName>
    </recommendedName>
</protein>
<organism evidence="2 3">
    <name type="scientific">Actinokineospora spheciospongiae</name>
    <dbReference type="NCBI Taxonomy" id="909613"/>
    <lineage>
        <taxon>Bacteria</taxon>
        <taxon>Bacillati</taxon>
        <taxon>Actinomycetota</taxon>
        <taxon>Actinomycetes</taxon>
        <taxon>Pseudonocardiales</taxon>
        <taxon>Pseudonocardiaceae</taxon>
        <taxon>Actinokineospora</taxon>
    </lineage>
</organism>
<sequence length="747" mass="80865">MNRAEAITRAEAWIREQHGAGADRLAVLTEHVKLIRGDWYVPYDLTDPDDALVPLPAVEVPDDGGPLRRHVPPDGWSTGVPESWPAPTAAGVYVDQEWDAETFAHVDVPIGAILGWQREDHPEQFRRNPKYVRGPAWRGEPLPYTPADKAFGYYRCGWLNTAEEVAALLDVQLYLPLTPDGRLANAGSDESTRLDAHTSPAYLPPGTHAWLEKTARQILTDVPVDEILISPGMTPESRMVREQLLRVLDRYPGPAVPPPTGHRGFPPDLADALDRAQSAGFELGGRQWEELREVRAWKQGGRRGPRPPAAQAFWDAEGGRYWDEPTFSAIAPPGPAHHSWHSVVGAYLGFALGDRVSGTNRGLTAGLLHATDLLVRKAAGWAPDLAGTGLPLRPAGWLDRWSAPGGPQVKETTGLLGAVASAARPQLGGYWVDDVSPVFELLLRPDRGELTAVLRELGAFGHVVAMREQDTPLAEQLAGLGTPWERALLVVVKLGHRPFDALGVPLDDLTRMTVGALLGARHGIRAFPGNWLDDLPDRHLVECLATTAYRAFDPTLLPDPTRLAAHPGLPPITPAMRAEATRTPGGWLYCADPDVDPRHIDGVPVPTLLGAYKIGPDGAFTGETWVNEDYRPSPRRRGLPRPENAFEEVLAFVAAEWLPYEAAVRAALDHEFLIGLAPDGDLAVLIAPTGARVLPAYSAPRHVPEGTAVRPMSLRSLLTVLPGVAVLVNPGGSLGIDLVGDQLVANA</sequence>
<dbReference type="EMBL" id="AYXG01000051">
    <property type="protein sequence ID" value="EWC63257.1"/>
    <property type="molecule type" value="Genomic_DNA"/>
</dbReference>
<accession>A0A8E2X6Y0</accession>
<evidence type="ECO:0000313" key="3">
    <source>
        <dbReference type="Proteomes" id="UP000019277"/>
    </source>
</evidence>
<dbReference type="Pfam" id="PF07179">
    <property type="entry name" value="SseB"/>
    <property type="match status" value="1"/>
</dbReference>
<dbReference type="AlphaFoldDB" id="W7J2G4"/>
<evidence type="ECO:0000259" key="1">
    <source>
        <dbReference type="Pfam" id="PF07179"/>
    </source>
</evidence>
<dbReference type="PATRIC" id="fig|909613.9.peg.1483"/>
<keyword evidence="3" id="KW-1185">Reference proteome</keyword>